<name>A0A9E2KW45_9BACT</name>
<dbReference type="InterPro" id="IPR003797">
    <property type="entry name" value="DegV"/>
</dbReference>
<dbReference type="Gene3D" id="3.40.50.10170">
    <property type="match status" value="1"/>
</dbReference>
<organism evidence="2 3">
    <name type="scientific">Candidatus Ureaplasma intestinipullorum</name>
    <dbReference type="NCBI Taxonomy" id="2838770"/>
    <lineage>
        <taxon>Bacteria</taxon>
        <taxon>Bacillati</taxon>
        <taxon>Mycoplasmatota</taxon>
        <taxon>Mycoplasmoidales</taxon>
        <taxon>Mycoplasmoidaceae</taxon>
        <taxon>Ureaplasma</taxon>
    </lineage>
</organism>
<dbReference type="AlphaFoldDB" id="A0A9E2KW45"/>
<comment type="caution">
    <text evidence="2">The sequence shown here is derived from an EMBL/GenBank/DDBJ whole genome shotgun (WGS) entry which is preliminary data.</text>
</comment>
<dbReference type="InterPro" id="IPR043168">
    <property type="entry name" value="DegV_C"/>
</dbReference>
<accession>A0A9E2KW45</accession>
<dbReference type="PROSITE" id="PS51482">
    <property type="entry name" value="DEGV"/>
    <property type="match status" value="1"/>
</dbReference>
<keyword evidence="1" id="KW-0446">Lipid-binding</keyword>
<proteinExistence type="predicted"/>
<dbReference type="Pfam" id="PF02645">
    <property type="entry name" value="DegV"/>
    <property type="match status" value="1"/>
</dbReference>
<dbReference type="SUPFAM" id="SSF82549">
    <property type="entry name" value="DAK1/DegV-like"/>
    <property type="match status" value="1"/>
</dbReference>
<dbReference type="GO" id="GO:0008289">
    <property type="term" value="F:lipid binding"/>
    <property type="evidence" value="ECO:0007669"/>
    <property type="project" value="UniProtKB-KW"/>
</dbReference>
<gene>
    <name evidence="2" type="ORF">H9897_01725</name>
</gene>
<dbReference type="NCBIfam" id="TIGR00762">
    <property type="entry name" value="DegV"/>
    <property type="match status" value="1"/>
</dbReference>
<reference evidence="2" key="2">
    <citation type="submission" date="2021-04" db="EMBL/GenBank/DDBJ databases">
        <authorList>
            <person name="Gilroy R."/>
        </authorList>
    </citation>
    <scope>NUCLEOTIDE SEQUENCE</scope>
    <source>
        <strain evidence="2">A5-1222</strain>
    </source>
</reference>
<sequence length="293" mass="33184">MSKKIGFLLDTASSYNLEKKENCCILPINIFIEENGKENIYNENENITREEVYNFINKDNKIKTSQPILGVILEKMNEMISKYDLVIAIPFSKQLSNTFNTIKSCANQIDKNKILVLDSHPMSITGNWLVEEIEELNKQNVEINQKVLEKLAKKYRDSQCGVVIVNDLKRLIVGGRLSGIKGLLAKTLKLKLSIMYNGDLSLCTKDLTLEGAINKSIDEIDKINNFKKFGIDRVVVFPDLEKQEDNEKCIEILKSKLNVSNIEYALLPTSVVTHTGTNTFSFIILSNIKISNS</sequence>
<dbReference type="Gene3D" id="3.30.1180.10">
    <property type="match status" value="1"/>
</dbReference>
<dbReference type="PANTHER" id="PTHR33434">
    <property type="entry name" value="DEGV DOMAIN-CONTAINING PROTEIN DR_1986-RELATED"/>
    <property type="match status" value="1"/>
</dbReference>
<reference evidence="2" key="1">
    <citation type="journal article" date="2021" name="PeerJ">
        <title>Extensive microbial diversity within the chicken gut microbiome revealed by metagenomics and culture.</title>
        <authorList>
            <person name="Gilroy R."/>
            <person name="Ravi A."/>
            <person name="Getino M."/>
            <person name="Pursley I."/>
            <person name="Horton D.L."/>
            <person name="Alikhan N.F."/>
            <person name="Baker D."/>
            <person name="Gharbi K."/>
            <person name="Hall N."/>
            <person name="Watson M."/>
            <person name="Adriaenssens E.M."/>
            <person name="Foster-Nyarko E."/>
            <person name="Jarju S."/>
            <person name="Secka A."/>
            <person name="Antonio M."/>
            <person name="Oren A."/>
            <person name="Chaudhuri R.R."/>
            <person name="La Ragione R."/>
            <person name="Hildebrand F."/>
            <person name="Pallen M.J."/>
        </authorList>
    </citation>
    <scope>NUCLEOTIDE SEQUENCE</scope>
    <source>
        <strain evidence="2">A5-1222</strain>
    </source>
</reference>
<evidence type="ECO:0000256" key="1">
    <source>
        <dbReference type="ARBA" id="ARBA00023121"/>
    </source>
</evidence>
<evidence type="ECO:0000313" key="2">
    <source>
        <dbReference type="EMBL" id="MBU3830851.1"/>
    </source>
</evidence>
<dbReference type="EMBL" id="JAHLFM010000026">
    <property type="protein sequence ID" value="MBU3830851.1"/>
    <property type="molecule type" value="Genomic_DNA"/>
</dbReference>
<dbReference type="Proteomes" id="UP000824247">
    <property type="component" value="Unassembled WGS sequence"/>
</dbReference>
<evidence type="ECO:0000313" key="3">
    <source>
        <dbReference type="Proteomes" id="UP000824247"/>
    </source>
</evidence>
<dbReference type="PANTHER" id="PTHR33434:SF2">
    <property type="entry name" value="FATTY ACID-BINDING PROTEIN TM_1468"/>
    <property type="match status" value="1"/>
</dbReference>
<dbReference type="InterPro" id="IPR050270">
    <property type="entry name" value="DegV_domain_contain"/>
</dbReference>
<protein>
    <submittedName>
        <fullName evidence="2">DegV family EDD domain-containing protein</fullName>
    </submittedName>
</protein>